<comment type="caution">
    <text evidence="1">The sequence shown here is derived from an EMBL/GenBank/DDBJ whole genome shotgun (WGS) entry which is preliminary data.</text>
</comment>
<name>X1ITL3_9ZZZZ</name>
<reference evidence="1" key="1">
    <citation type="journal article" date="2014" name="Front. Microbiol.">
        <title>High frequency of phylogenetically diverse reductive dehalogenase-homologous genes in deep subseafloor sedimentary metagenomes.</title>
        <authorList>
            <person name="Kawai M."/>
            <person name="Futagami T."/>
            <person name="Toyoda A."/>
            <person name="Takaki Y."/>
            <person name="Nishi S."/>
            <person name="Hori S."/>
            <person name="Arai W."/>
            <person name="Tsubouchi T."/>
            <person name="Morono Y."/>
            <person name="Uchiyama I."/>
            <person name="Ito T."/>
            <person name="Fujiyama A."/>
            <person name="Inagaki F."/>
            <person name="Takami H."/>
        </authorList>
    </citation>
    <scope>NUCLEOTIDE SEQUENCE</scope>
    <source>
        <strain evidence="1">Expedition CK06-06</strain>
    </source>
</reference>
<gene>
    <name evidence="1" type="ORF">S03H2_51349</name>
</gene>
<dbReference type="EMBL" id="BARU01032570">
    <property type="protein sequence ID" value="GAH72595.1"/>
    <property type="molecule type" value="Genomic_DNA"/>
</dbReference>
<evidence type="ECO:0000313" key="1">
    <source>
        <dbReference type="EMBL" id="GAH72595.1"/>
    </source>
</evidence>
<dbReference type="AlphaFoldDB" id="X1ITL3"/>
<proteinExistence type="predicted"/>
<accession>X1ITL3</accession>
<sequence>MTQQVQEAVVHIRFEGKSHDIPVSEMDVGQSSSDEQIKTAVANFLEVDLDKLENYVVTHHKNGNFTIRPEAVFG</sequence>
<organism evidence="1">
    <name type="scientific">marine sediment metagenome</name>
    <dbReference type="NCBI Taxonomy" id="412755"/>
    <lineage>
        <taxon>unclassified sequences</taxon>
        <taxon>metagenomes</taxon>
        <taxon>ecological metagenomes</taxon>
    </lineage>
</organism>
<protein>
    <submittedName>
        <fullName evidence="1">Uncharacterized protein</fullName>
    </submittedName>
</protein>